<accession>A0A9X3F3V1</accession>
<proteinExistence type="predicted"/>
<organism evidence="3 4">
    <name type="scientific">Draconibacterium aestuarii</name>
    <dbReference type="NCBI Taxonomy" id="2998507"/>
    <lineage>
        <taxon>Bacteria</taxon>
        <taxon>Pseudomonadati</taxon>
        <taxon>Bacteroidota</taxon>
        <taxon>Bacteroidia</taxon>
        <taxon>Marinilabiliales</taxon>
        <taxon>Prolixibacteraceae</taxon>
        <taxon>Draconibacterium</taxon>
    </lineage>
</organism>
<dbReference type="AlphaFoldDB" id="A0A9X3F3V1"/>
<evidence type="ECO:0008006" key="5">
    <source>
        <dbReference type="Google" id="ProtNLM"/>
    </source>
</evidence>
<evidence type="ECO:0000256" key="1">
    <source>
        <dbReference type="SAM" id="Coils"/>
    </source>
</evidence>
<keyword evidence="4" id="KW-1185">Reference proteome</keyword>
<dbReference type="Proteomes" id="UP001145087">
    <property type="component" value="Unassembled WGS sequence"/>
</dbReference>
<evidence type="ECO:0000256" key="2">
    <source>
        <dbReference type="SAM" id="Phobius"/>
    </source>
</evidence>
<gene>
    <name evidence="3" type="ORF">OU798_06785</name>
</gene>
<comment type="caution">
    <text evidence="3">The sequence shown here is derived from an EMBL/GenBank/DDBJ whole genome shotgun (WGS) entry which is preliminary data.</text>
</comment>
<evidence type="ECO:0000313" key="4">
    <source>
        <dbReference type="Proteomes" id="UP001145087"/>
    </source>
</evidence>
<protein>
    <recommendedName>
        <fullName evidence="5">Chromosome partition protein Smc</fullName>
    </recommendedName>
</protein>
<keyword evidence="2" id="KW-0472">Membrane</keyword>
<reference evidence="3" key="1">
    <citation type="submission" date="2022-11" db="EMBL/GenBank/DDBJ databases">
        <title>Marilongibacter aestuarii gen. nov., sp. nov., isolated from tidal flat sediment.</title>
        <authorList>
            <person name="Jiayan W."/>
        </authorList>
    </citation>
    <scope>NUCLEOTIDE SEQUENCE</scope>
    <source>
        <strain evidence="3">Z1-6</strain>
    </source>
</reference>
<evidence type="ECO:0000313" key="3">
    <source>
        <dbReference type="EMBL" id="MCY1720040.1"/>
    </source>
</evidence>
<dbReference type="RefSeq" id="WP_343332371.1">
    <property type="nucleotide sequence ID" value="NZ_JAPOHD010000012.1"/>
</dbReference>
<keyword evidence="2" id="KW-1133">Transmembrane helix</keyword>
<feature type="transmembrane region" description="Helical" evidence="2">
    <location>
        <begin position="12"/>
        <end position="30"/>
    </location>
</feature>
<sequence length="311" mass="35297">METKGKSSKIIIGAVLGALFLTVIIGGLIVNKNNKAINQLSSENTKLETVVQERDSMVNEFISAFDSIESSLTFINKKRGQLVLNQDEMTVSQKDAIVRDIELMNTMLEESSIKIEKLEKDLKNSGYQLSSFKKKVASLNKQIEQQNQQIAEFQLKFEAQSQQLAMVSYEKDSLQNEVLSIQDTIQKRDELLAQMKDVIGQQTYELNKGFFAYGTTKELTDNGVIEKEGGFLGVGKSKIIPPNFNQDYFTKVDITEDRSIELNAKKVKLISEHPVESYKLIEEDGLITRLEIETPQEFWKMSQYAVIEVKM</sequence>
<dbReference type="EMBL" id="JAPOHD010000012">
    <property type="protein sequence ID" value="MCY1720040.1"/>
    <property type="molecule type" value="Genomic_DNA"/>
</dbReference>
<name>A0A9X3F3V1_9BACT</name>
<feature type="coiled-coil region" evidence="1">
    <location>
        <begin position="101"/>
        <end position="163"/>
    </location>
</feature>
<keyword evidence="2" id="KW-0812">Transmembrane</keyword>
<keyword evidence="1" id="KW-0175">Coiled coil</keyword>